<dbReference type="GO" id="GO:0007165">
    <property type="term" value="P:signal transduction"/>
    <property type="evidence" value="ECO:0007669"/>
    <property type="project" value="InterPro"/>
</dbReference>
<dbReference type="InterPro" id="IPR027417">
    <property type="entry name" value="P-loop_NTPase"/>
</dbReference>
<feature type="compositionally biased region" description="Low complexity" evidence="12">
    <location>
        <begin position="182"/>
        <end position="199"/>
    </location>
</feature>
<organism evidence="13 14">
    <name type="scientific">Henningerozyma blattae (strain ATCC 34711 / CBS 6284 / DSM 70876 / NBRC 10599 / NRRL Y-10934 / UCD 77-7)</name>
    <name type="common">Yeast</name>
    <name type="synonym">Tetrapisispora blattae</name>
    <dbReference type="NCBI Taxonomy" id="1071380"/>
    <lineage>
        <taxon>Eukaryota</taxon>
        <taxon>Fungi</taxon>
        <taxon>Dikarya</taxon>
        <taxon>Ascomycota</taxon>
        <taxon>Saccharomycotina</taxon>
        <taxon>Saccharomycetes</taxon>
        <taxon>Saccharomycetales</taxon>
        <taxon>Saccharomycetaceae</taxon>
        <taxon>Henningerozyma</taxon>
    </lineage>
</organism>
<dbReference type="PANTHER" id="PTHR24070">
    <property type="entry name" value="RAS, DI-RAS, AND RHEB FAMILY MEMBERS OF SMALL GTPASE SUPERFAMILY"/>
    <property type="match status" value="1"/>
</dbReference>
<evidence type="ECO:0000256" key="9">
    <source>
        <dbReference type="ARBA" id="ARBA00023288"/>
    </source>
</evidence>
<evidence type="ECO:0000256" key="11">
    <source>
        <dbReference type="ARBA" id="ARBA00059851"/>
    </source>
</evidence>
<evidence type="ECO:0000256" key="3">
    <source>
        <dbReference type="ARBA" id="ARBA00022475"/>
    </source>
</evidence>
<keyword evidence="4" id="KW-0488">Methylation</keyword>
<dbReference type="Gene3D" id="3.40.50.300">
    <property type="entry name" value="P-loop containing nucleotide triphosphate hydrolases"/>
    <property type="match status" value="1"/>
</dbReference>
<evidence type="ECO:0000256" key="4">
    <source>
        <dbReference type="ARBA" id="ARBA00022481"/>
    </source>
</evidence>
<comment type="subcellular location">
    <subcellularLocation>
        <location evidence="1">Cell membrane</location>
        <topology evidence="1">Lipid-anchor</topology>
    </subcellularLocation>
</comment>
<dbReference type="FunCoup" id="I2GY16">
    <property type="interactions" value="523"/>
</dbReference>
<feature type="compositionally biased region" description="Low complexity" evidence="12">
    <location>
        <begin position="228"/>
        <end position="304"/>
    </location>
</feature>
<dbReference type="OrthoDB" id="5976022at2759"/>
<keyword evidence="9" id="KW-0449">Lipoprotein</keyword>
<feature type="compositionally biased region" description="Gly residues" evidence="12">
    <location>
        <begin position="357"/>
        <end position="373"/>
    </location>
</feature>
<dbReference type="FunFam" id="3.40.50.300:FF:000080">
    <property type="entry name" value="Ras-like GTPase Ras1"/>
    <property type="match status" value="1"/>
</dbReference>
<evidence type="ECO:0000256" key="12">
    <source>
        <dbReference type="SAM" id="MobiDB-lite"/>
    </source>
</evidence>
<keyword evidence="3" id="KW-1003">Cell membrane</keyword>
<reference evidence="13 14" key="1">
    <citation type="journal article" date="2011" name="Proc. Natl. Acad. Sci. U.S.A.">
        <title>Evolutionary erosion of yeast sex chromosomes by mating-type switching accidents.</title>
        <authorList>
            <person name="Gordon J.L."/>
            <person name="Armisen D."/>
            <person name="Proux-Wera E."/>
            <person name="Oheigeartaigh S.S."/>
            <person name="Byrne K.P."/>
            <person name="Wolfe K.H."/>
        </authorList>
    </citation>
    <scope>NUCLEOTIDE SEQUENCE [LARGE SCALE GENOMIC DNA]</scope>
    <source>
        <strain evidence="14">ATCC 34711 / CBS 6284 / DSM 70876 / NBRC 10599 / NRRL Y-10934 / UCD 77-7</strain>
    </source>
</reference>
<dbReference type="HOGENOM" id="CLU_041217_9_0_1"/>
<dbReference type="STRING" id="1071380.I2GY16"/>
<dbReference type="PRINTS" id="PR00449">
    <property type="entry name" value="RASTRNSFRMNG"/>
</dbReference>
<evidence type="ECO:0000256" key="10">
    <source>
        <dbReference type="ARBA" id="ARBA00023289"/>
    </source>
</evidence>
<evidence type="ECO:0000256" key="8">
    <source>
        <dbReference type="ARBA" id="ARBA00023139"/>
    </source>
</evidence>
<dbReference type="InterPro" id="IPR020849">
    <property type="entry name" value="Small_GTPase_Ras-type"/>
</dbReference>
<evidence type="ECO:0000313" key="14">
    <source>
        <dbReference type="Proteomes" id="UP000002866"/>
    </source>
</evidence>
<dbReference type="RefSeq" id="XP_004178537.1">
    <property type="nucleotide sequence ID" value="XM_004178489.1"/>
</dbReference>
<accession>I2GY16</accession>
<keyword evidence="5" id="KW-0547">Nucleotide-binding</keyword>
<dbReference type="InterPro" id="IPR005225">
    <property type="entry name" value="Small_GTP-bd"/>
</dbReference>
<evidence type="ECO:0000256" key="1">
    <source>
        <dbReference type="ARBA" id="ARBA00004193"/>
    </source>
</evidence>
<dbReference type="SMART" id="SM00174">
    <property type="entry name" value="RHO"/>
    <property type="match status" value="1"/>
</dbReference>
<dbReference type="GeneID" id="14493891"/>
<feature type="region of interest" description="Disordered" evidence="12">
    <location>
        <begin position="179"/>
        <end position="207"/>
    </location>
</feature>
<dbReference type="InterPro" id="IPR001806">
    <property type="entry name" value="Small_GTPase"/>
</dbReference>
<sequence length="373" mass="41509">MPLNKSNIREYKLVVVGGGGVGKSALTIRLIQSHFVDEYDPTIEDSYRKQVVIDDKVTILDILDTAGQEEYSAMREQYMRTGEGFLLVYSVTSRNSFEELMNYYQQIQRVKDTDYVPIMVVGNKSDLEIERQVTFEEGMTMAKQMNSPFLETSAKEAINVEDAFYNLVRLVRDDGGKFNKSLQNNNDDSQLNNANANSNYPNHKNAQNTRIQENPSMKPQHHQQFNQLNNTTSHNNYNNNNTNYNNNINNNNTDNINSNIIENNDLSNTNTSQPNNNNQYNSNNNNQNTDLINNINNRTNSSNIKESSSHDASLANNTSNVPAGQSSNRKHSKKSSSSSAAKNARANQSSTNNTSAGAGGNDKSSGGGCCVIS</sequence>
<dbReference type="SUPFAM" id="SSF52540">
    <property type="entry name" value="P-loop containing nucleoside triphosphate hydrolases"/>
    <property type="match status" value="1"/>
</dbReference>
<dbReference type="eggNOG" id="KOG0395">
    <property type="taxonomic scope" value="Eukaryota"/>
</dbReference>
<evidence type="ECO:0000256" key="7">
    <source>
        <dbReference type="ARBA" id="ARBA00023136"/>
    </source>
</evidence>
<dbReference type="SMART" id="SM00173">
    <property type="entry name" value="RAS"/>
    <property type="match status" value="1"/>
</dbReference>
<evidence type="ECO:0000313" key="13">
    <source>
        <dbReference type="EMBL" id="CCH59018.1"/>
    </source>
</evidence>
<feature type="compositionally biased region" description="Low complexity" evidence="12">
    <location>
        <begin position="335"/>
        <end position="350"/>
    </location>
</feature>
<keyword evidence="14" id="KW-1185">Reference proteome</keyword>
<dbReference type="AlphaFoldDB" id="I2GY16"/>
<dbReference type="PROSITE" id="PS51419">
    <property type="entry name" value="RAB"/>
    <property type="match status" value="1"/>
</dbReference>
<dbReference type="PROSITE" id="PS51420">
    <property type="entry name" value="RHO"/>
    <property type="match status" value="1"/>
</dbReference>
<proteinExistence type="inferred from homology"/>
<dbReference type="GO" id="GO:0005525">
    <property type="term" value="F:GTP binding"/>
    <property type="evidence" value="ECO:0007669"/>
    <property type="project" value="UniProtKB-KW"/>
</dbReference>
<evidence type="ECO:0000256" key="5">
    <source>
        <dbReference type="ARBA" id="ARBA00022741"/>
    </source>
</evidence>
<keyword evidence="10" id="KW-0636">Prenylation</keyword>
<keyword evidence="8" id="KW-0564">Palmitate</keyword>
<dbReference type="OMA" id="EECGQIC"/>
<evidence type="ECO:0000256" key="2">
    <source>
        <dbReference type="ARBA" id="ARBA00008344"/>
    </source>
</evidence>
<dbReference type="InParanoid" id="I2GY16"/>
<protein>
    <submittedName>
        <fullName evidence="13">Uncharacterized protein</fullName>
    </submittedName>
</protein>
<dbReference type="NCBIfam" id="TIGR00231">
    <property type="entry name" value="small_GTP"/>
    <property type="match status" value="1"/>
</dbReference>
<feature type="compositionally biased region" description="Polar residues" evidence="12">
    <location>
        <begin position="310"/>
        <end position="324"/>
    </location>
</feature>
<dbReference type="SMART" id="SM00175">
    <property type="entry name" value="RAB"/>
    <property type="match status" value="1"/>
</dbReference>
<comment type="function">
    <text evidence="11">The S.cerevisiae Ras proteins modulate the activity of the adenylate cyclase catalytic subunit and therefore affect the biosynthesis of cyclic-AMP.</text>
</comment>
<evidence type="ECO:0000256" key="6">
    <source>
        <dbReference type="ARBA" id="ARBA00023134"/>
    </source>
</evidence>
<dbReference type="Proteomes" id="UP000002866">
    <property type="component" value="Chromosome 2"/>
</dbReference>
<dbReference type="GO" id="GO:0097271">
    <property type="term" value="P:protein localization to bud neck"/>
    <property type="evidence" value="ECO:0007669"/>
    <property type="project" value="UniProtKB-ARBA"/>
</dbReference>
<dbReference type="GO" id="GO:0005886">
    <property type="term" value="C:plasma membrane"/>
    <property type="evidence" value="ECO:0007669"/>
    <property type="project" value="UniProtKB-SubCell"/>
</dbReference>
<comment type="similarity">
    <text evidence="2">Belongs to the small GTPase superfamily. Ras family.</text>
</comment>
<dbReference type="EMBL" id="HE806317">
    <property type="protein sequence ID" value="CCH59018.1"/>
    <property type="molecule type" value="Genomic_DNA"/>
</dbReference>
<dbReference type="GO" id="GO:0003924">
    <property type="term" value="F:GTPase activity"/>
    <property type="evidence" value="ECO:0007669"/>
    <property type="project" value="InterPro"/>
</dbReference>
<gene>
    <name evidence="13" type="primary">TBLA0B01750</name>
    <name evidence="13" type="ORF">TBLA_0B01750</name>
</gene>
<keyword evidence="6" id="KW-0342">GTP-binding</keyword>
<dbReference type="SMART" id="SM00176">
    <property type="entry name" value="RAN"/>
    <property type="match status" value="1"/>
</dbReference>
<dbReference type="PROSITE" id="PS51421">
    <property type="entry name" value="RAS"/>
    <property type="match status" value="1"/>
</dbReference>
<dbReference type="Pfam" id="PF00071">
    <property type="entry name" value="Ras"/>
    <property type="match status" value="1"/>
</dbReference>
<name>I2GY16_HENB6</name>
<dbReference type="KEGG" id="tbl:TBLA_0B01750"/>
<keyword evidence="7" id="KW-0472">Membrane</keyword>
<feature type="region of interest" description="Disordered" evidence="12">
    <location>
        <begin position="228"/>
        <end position="373"/>
    </location>
</feature>